<feature type="domain" description="ABC transporter" evidence="10">
    <location>
        <begin position="5"/>
        <end position="245"/>
    </location>
</feature>
<name>A0A1H0GZJ8_9FIRM</name>
<dbReference type="AlphaFoldDB" id="A0A1H0GZJ8"/>
<evidence type="ECO:0000256" key="3">
    <source>
        <dbReference type="ARBA" id="ARBA00022475"/>
    </source>
</evidence>
<sequence length="512" mass="56973">MKTLVEMRKVTKRFPGVVALKDISFDIQAGEVHVLLGENGAGKSTLMKILSGAYQPTEGTIVLHGREYSSLTPKDAYENGISIIYQELSVIDELSIQENLFVGKLPTKKTAGFITTVDQKVMHEKALDYCKKVGLKRDPRTMVEELCISEKQQVEIAKALAGNSEVIIMDEPTASLTMEETNHLFNIIHQLKREGKGIVYISHKMKEIKEIGDRVTVLKDGTYVGTRNVADVEVDELVSMMVGRELNLESFSNHELDIAKQPVIFEARNISRRDKRVRNVSFQLHKGEILGFSGLVGSGRTEMMNAIFGAEPRESGEVYINGRKVDITNPYSAIKNGLAMVTENRRETGFINTMDIKKNISLLPYIKTSRAQGLVGLVSEKYDKKTGEEQRNSLRIKCADIDQSILQLSGGNQQKVILGKWLAADSEIIIFDEPTKGIDIGSKSEIYALMRKLADEGKGVLVVSSELPELLAVCDTIMVFREGQIVKTFPRKEATEQSIIRVSTGELSDEVK</sequence>
<evidence type="ECO:0000256" key="1">
    <source>
        <dbReference type="ARBA" id="ARBA00004202"/>
    </source>
</evidence>
<dbReference type="EMBL" id="FNID01000058">
    <property type="protein sequence ID" value="SDO12347.1"/>
    <property type="molecule type" value="Genomic_DNA"/>
</dbReference>
<comment type="subcellular location">
    <subcellularLocation>
        <location evidence="1">Cell membrane</location>
        <topology evidence="1">Peripheral membrane protein</topology>
    </subcellularLocation>
</comment>
<evidence type="ECO:0000313" key="11">
    <source>
        <dbReference type="EMBL" id="SDO12347.1"/>
    </source>
</evidence>
<dbReference type="FunFam" id="3.40.50.300:FF:000127">
    <property type="entry name" value="Ribose import ATP-binding protein RbsA"/>
    <property type="match status" value="1"/>
</dbReference>
<evidence type="ECO:0000313" key="12">
    <source>
        <dbReference type="Proteomes" id="UP000199182"/>
    </source>
</evidence>
<evidence type="ECO:0000256" key="7">
    <source>
        <dbReference type="ARBA" id="ARBA00022840"/>
    </source>
</evidence>
<keyword evidence="6" id="KW-0547">Nucleotide-binding</keyword>
<dbReference type="RefSeq" id="WP_092643657.1">
    <property type="nucleotide sequence ID" value="NZ_FNID01000058.1"/>
</dbReference>
<evidence type="ECO:0000256" key="5">
    <source>
        <dbReference type="ARBA" id="ARBA00022737"/>
    </source>
</evidence>
<evidence type="ECO:0000256" key="8">
    <source>
        <dbReference type="ARBA" id="ARBA00022967"/>
    </source>
</evidence>
<protein>
    <submittedName>
        <fullName evidence="11">Allose ABC transporter ATP-binding protein</fullName>
    </submittedName>
</protein>
<reference evidence="11 12" key="1">
    <citation type="submission" date="2016-10" db="EMBL/GenBank/DDBJ databases">
        <authorList>
            <person name="de Groot N.N."/>
        </authorList>
    </citation>
    <scope>NUCLEOTIDE SEQUENCE [LARGE SCALE GENOMIC DNA]</scope>
    <source>
        <strain evidence="11 12">CGMCC 1.5012</strain>
    </source>
</reference>
<dbReference type="STRING" id="258515.SAMN05192585_1589"/>
<dbReference type="InterPro" id="IPR050107">
    <property type="entry name" value="ABC_carbohydrate_import_ATPase"/>
</dbReference>
<dbReference type="GO" id="GO:0016887">
    <property type="term" value="F:ATP hydrolysis activity"/>
    <property type="evidence" value="ECO:0007669"/>
    <property type="project" value="InterPro"/>
</dbReference>
<gene>
    <name evidence="11" type="ORF">SAMN05192585_1589</name>
</gene>
<dbReference type="PANTHER" id="PTHR43790:SF3">
    <property type="entry name" value="D-ALLOSE IMPORT ATP-BINDING PROTEIN ALSA-RELATED"/>
    <property type="match status" value="1"/>
</dbReference>
<dbReference type="GO" id="GO:0005886">
    <property type="term" value="C:plasma membrane"/>
    <property type="evidence" value="ECO:0007669"/>
    <property type="project" value="UniProtKB-SubCell"/>
</dbReference>
<evidence type="ECO:0000256" key="9">
    <source>
        <dbReference type="ARBA" id="ARBA00023136"/>
    </source>
</evidence>
<evidence type="ECO:0000256" key="2">
    <source>
        <dbReference type="ARBA" id="ARBA00022448"/>
    </source>
</evidence>
<evidence type="ECO:0000259" key="10">
    <source>
        <dbReference type="PROSITE" id="PS50893"/>
    </source>
</evidence>
<dbReference type="InterPro" id="IPR027417">
    <property type="entry name" value="P-loop_NTPase"/>
</dbReference>
<dbReference type="Pfam" id="PF00005">
    <property type="entry name" value="ABC_tran"/>
    <property type="match status" value="2"/>
</dbReference>
<dbReference type="InterPro" id="IPR003593">
    <property type="entry name" value="AAA+_ATPase"/>
</dbReference>
<evidence type="ECO:0000256" key="4">
    <source>
        <dbReference type="ARBA" id="ARBA00022597"/>
    </source>
</evidence>
<keyword evidence="5" id="KW-0677">Repeat</keyword>
<evidence type="ECO:0000256" key="6">
    <source>
        <dbReference type="ARBA" id="ARBA00022741"/>
    </source>
</evidence>
<dbReference type="InterPro" id="IPR017871">
    <property type="entry name" value="ABC_transporter-like_CS"/>
</dbReference>
<dbReference type="Gene3D" id="3.40.50.300">
    <property type="entry name" value="P-loop containing nucleotide triphosphate hydrolases"/>
    <property type="match status" value="2"/>
</dbReference>
<dbReference type="CDD" id="cd03215">
    <property type="entry name" value="ABC_Carb_Monos_II"/>
    <property type="match status" value="1"/>
</dbReference>
<dbReference type="SMART" id="SM00382">
    <property type="entry name" value="AAA"/>
    <property type="match status" value="2"/>
</dbReference>
<keyword evidence="4" id="KW-0762">Sugar transport</keyword>
<dbReference type="PROSITE" id="PS00211">
    <property type="entry name" value="ABC_TRANSPORTER_1"/>
    <property type="match status" value="1"/>
</dbReference>
<proteinExistence type="predicted"/>
<keyword evidence="3" id="KW-1003">Cell membrane</keyword>
<dbReference type="GO" id="GO:0005524">
    <property type="term" value="F:ATP binding"/>
    <property type="evidence" value="ECO:0007669"/>
    <property type="project" value="UniProtKB-KW"/>
</dbReference>
<keyword evidence="12" id="KW-1185">Reference proteome</keyword>
<feature type="domain" description="ABC transporter" evidence="10">
    <location>
        <begin position="253"/>
        <end position="507"/>
    </location>
</feature>
<dbReference type="InterPro" id="IPR003439">
    <property type="entry name" value="ABC_transporter-like_ATP-bd"/>
</dbReference>
<dbReference type="PROSITE" id="PS50893">
    <property type="entry name" value="ABC_TRANSPORTER_2"/>
    <property type="match status" value="2"/>
</dbReference>
<accession>A0A1H0GZJ8</accession>
<keyword evidence="9" id="KW-0472">Membrane</keyword>
<keyword evidence="8" id="KW-1278">Translocase</keyword>
<keyword evidence="2" id="KW-0813">Transport</keyword>
<keyword evidence="7 11" id="KW-0067">ATP-binding</keyword>
<dbReference type="Proteomes" id="UP000199182">
    <property type="component" value="Unassembled WGS sequence"/>
</dbReference>
<dbReference type="SUPFAM" id="SSF52540">
    <property type="entry name" value="P-loop containing nucleoside triphosphate hydrolases"/>
    <property type="match status" value="2"/>
</dbReference>
<organism evidence="11 12">
    <name type="scientific">Acetanaerobacterium elongatum</name>
    <dbReference type="NCBI Taxonomy" id="258515"/>
    <lineage>
        <taxon>Bacteria</taxon>
        <taxon>Bacillati</taxon>
        <taxon>Bacillota</taxon>
        <taxon>Clostridia</taxon>
        <taxon>Eubacteriales</taxon>
        <taxon>Oscillospiraceae</taxon>
        <taxon>Acetanaerobacterium</taxon>
    </lineage>
</organism>
<dbReference type="OrthoDB" id="9771863at2"/>
<dbReference type="PANTHER" id="PTHR43790">
    <property type="entry name" value="CARBOHYDRATE TRANSPORT ATP-BINDING PROTEIN MG119-RELATED"/>
    <property type="match status" value="1"/>
</dbReference>
<dbReference type="CDD" id="cd03216">
    <property type="entry name" value="ABC_Carb_Monos_I"/>
    <property type="match status" value="1"/>
</dbReference>